<comment type="subcellular location">
    <subcellularLocation>
        <location evidence="10 11">Cytoplasm</location>
    </subcellularLocation>
</comment>
<dbReference type="OrthoDB" id="9801978at2"/>
<evidence type="ECO:0000256" key="11">
    <source>
        <dbReference type="RuleBase" id="RU004136"/>
    </source>
</evidence>
<feature type="binding site" evidence="10">
    <location>
        <begin position="111"/>
        <end position="117"/>
    </location>
    <ligand>
        <name>ATP</name>
        <dbReference type="ChEBI" id="CHEBI:30616"/>
    </ligand>
</feature>
<dbReference type="GO" id="GO:0008360">
    <property type="term" value="P:regulation of cell shape"/>
    <property type="evidence" value="ECO:0007669"/>
    <property type="project" value="UniProtKB-KW"/>
</dbReference>
<proteinExistence type="inferred from homology"/>
<dbReference type="PANTHER" id="PTHR43024">
    <property type="entry name" value="UDP-N-ACETYLMURAMOYL-TRIPEPTIDE--D-ALANYL-D-ALANINE LIGASE"/>
    <property type="match status" value="1"/>
</dbReference>
<evidence type="ECO:0000256" key="10">
    <source>
        <dbReference type="HAMAP-Rule" id="MF_02019"/>
    </source>
</evidence>
<comment type="catalytic activity">
    <reaction evidence="10">
        <text>UDP-N-acetyl-alpha-D-muramoyl-L-alanyl-gamma-D-glutamyl-L-lysine + D-alanyl-D-alanine + ATP = UDP-N-acetyl-alpha-D-muramoyl-L-alanyl-gamma-D-glutamyl-L-lysyl-D-alanyl-D-alanine + ADP + phosphate + H(+)</text>
        <dbReference type="Rhea" id="RHEA:16085"/>
        <dbReference type="ChEBI" id="CHEBI:15378"/>
        <dbReference type="ChEBI" id="CHEBI:30616"/>
        <dbReference type="ChEBI" id="CHEBI:43474"/>
        <dbReference type="ChEBI" id="CHEBI:57822"/>
        <dbReference type="ChEBI" id="CHEBI:70758"/>
        <dbReference type="ChEBI" id="CHEBI:83903"/>
        <dbReference type="ChEBI" id="CHEBI:456216"/>
        <dbReference type="EC" id="6.3.2.10"/>
    </reaction>
</comment>
<dbReference type="InterPro" id="IPR005863">
    <property type="entry name" value="UDP-N-AcMur_synth"/>
</dbReference>
<keyword evidence="5 10" id="KW-0067">ATP-binding</keyword>
<dbReference type="InterPro" id="IPR000713">
    <property type="entry name" value="Mur_ligase_N"/>
</dbReference>
<dbReference type="InterPro" id="IPR036565">
    <property type="entry name" value="Mur-like_cat_sf"/>
</dbReference>
<dbReference type="GO" id="GO:0005524">
    <property type="term" value="F:ATP binding"/>
    <property type="evidence" value="ECO:0007669"/>
    <property type="project" value="UniProtKB-UniRule"/>
</dbReference>
<dbReference type="AlphaFoldDB" id="A0A0R1H0C5"/>
<name>A0A0R1H0C5_9LACO</name>
<dbReference type="GO" id="GO:0008766">
    <property type="term" value="F:UDP-N-acetylmuramoylalanyl-D-glutamyl-2,6-diaminopimelate-D-alanyl-D-alanine ligase activity"/>
    <property type="evidence" value="ECO:0007669"/>
    <property type="project" value="RHEA"/>
</dbReference>
<evidence type="ECO:0000259" key="12">
    <source>
        <dbReference type="Pfam" id="PF01225"/>
    </source>
</evidence>
<evidence type="ECO:0000313" key="15">
    <source>
        <dbReference type="EMBL" id="KRK39925.1"/>
    </source>
</evidence>
<comment type="function">
    <text evidence="10 11">Involved in cell wall formation. Catalyzes the final step in the synthesis of UDP-N-acetylmuramoyl-pentapeptide, the precursor of murein.</text>
</comment>
<evidence type="ECO:0000256" key="4">
    <source>
        <dbReference type="ARBA" id="ARBA00022741"/>
    </source>
</evidence>
<dbReference type="InterPro" id="IPR035911">
    <property type="entry name" value="MurE/MurF_N"/>
</dbReference>
<dbReference type="InterPro" id="IPR004101">
    <property type="entry name" value="Mur_ligase_C"/>
</dbReference>
<dbReference type="SUPFAM" id="SSF63418">
    <property type="entry name" value="MurE/MurF N-terminal domain"/>
    <property type="match status" value="1"/>
</dbReference>
<dbReference type="GO" id="GO:0005737">
    <property type="term" value="C:cytoplasm"/>
    <property type="evidence" value="ECO:0007669"/>
    <property type="project" value="UniProtKB-SubCell"/>
</dbReference>
<evidence type="ECO:0000256" key="6">
    <source>
        <dbReference type="ARBA" id="ARBA00022960"/>
    </source>
</evidence>
<feature type="domain" description="Mur ligase C-terminal" evidence="13">
    <location>
        <begin position="317"/>
        <end position="444"/>
    </location>
</feature>
<evidence type="ECO:0000256" key="7">
    <source>
        <dbReference type="ARBA" id="ARBA00022984"/>
    </source>
</evidence>
<evidence type="ECO:0000256" key="2">
    <source>
        <dbReference type="ARBA" id="ARBA00022598"/>
    </source>
</evidence>
<keyword evidence="1 10" id="KW-0963">Cytoplasm</keyword>
<evidence type="ECO:0000256" key="3">
    <source>
        <dbReference type="ARBA" id="ARBA00022618"/>
    </source>
</evidence>
<gene>
    <name evidence="10" type="primary">murF</name>
    <name evidence="15" type="ORF">FC07_GL002147</name>
</gene>
<evidence type="ECO:0000256" key="9">
    <source>
        <dbReference type="ARBA" id="ARBA00023316"/>
    </source>
</evidence>
<keyword evidence="7 10" id="KW-0573">Peptidoglycan synthesis</keyword>
<dbReference type="GO" id="GO:0071555">
    <property type="term" value="P:cell wall organization"/>
    <property type="evidence" value="ECO:0007669"/>
    <property type="project" value="UniProtKB-KW"/>
</dbReference>
<evidence type="ECO:0000256" key="1">
    <source>
        <dbReference type="ARBA" id="ARBA00022490"/>
    </source>
</evidence>
<keyword evidence="9 10" id="KW-0961">Cell wall biogenesis/degradation</keyword>
<evidence type="ECO:0000259" key="13">
    <source>
        <dbReference type="Pfam" id="PF02875"/>
    </source>
</evidence>
<evidence type="ECO:0000256" key="5">
    <source>
        <dbReference type="ARBA" id="ARBA00022840"/>
    </source>
</evidence>
<dbReference type="Pfam" id="PF08245">
    <property type="entry name" value="Mur_ligase_M"/>
    <property type="match status" value="1"/>
</dbReference>
<dbReference type="GO" id="GO:0047480">
    <property type="term" value="F:UDP-N-acetylmuramoyl-tripeptide-D-alanyl-D-alanine ligase activity"/>
    <property type="evidence" value="ECO:0007669"/>
    <property type="project" value="UniProtKB-UniRule"/>
</dbReference>
<dbReference type="InterPro" id="IPR051046">
    <property type="entry name" value="MurCDEF_CellWall_CoF430Synth"/>
</dbReference>
<keyword evidence="16" id="KW-1185">Reference proteome</keyword>
<dbReference type="GO" id="GO:0009252">
    <property type="term" value="P:peptidoglycan biosynthetic process"/>
    <property type="evidence" value="ECO:0007669"/>
    <property type="project" value="UniProtKB-UniRule"/>
</dbReference>
<accession>A0A0R1H0C5</accession>
<comment type="catalytic activity">
    <reaction evidence="11">
        <text>D-alanyl-D-alanine + UDP-N-acetyl-alpha-D-muramoyl-L-alanyl-gamma-D-glutamyl-meso-2,6-diaminopimelate + ATP = UDP-N-acetyl-alpha-D-muramoyl-L-alanyl-gamma-D-glutamyl-meso-2,6-diaminopimeloyl-D-alanyl-D-alanine + ADP + phosphate + H(+)</text>
        <dbReference type="Rhea" id="RHEA:28374"/>
        <dbReference type="ChEBI" id="CHEBI:15378"/>
        <dbReference type="ChEBI" id="CHEBI:30616"/>
        <dbReference type="ChEBI" id="CHEBI:43474"/>
        <dbReference type="ChEBI" id="CHEBI:57822"/>
        <dbReference type="ChEBI" id="CHEBI:61386"/>
        <dbReference type="ChEBI" id="CHEBI:83905"/>
        <dbReference type="ChEBI" id="CHEBI:456216"/>
        <dbReference type="EC" id="6.3.2.10"/>
    </reaction>
</comment>
<dbReference type="SUPFAM" id="SSF53623">
    <property type="entry name" value="MurD-like peptide ligases, catalytic domain"/>
    <property type="match status" value="1"/>
</dbReference>
<dbReference type="Gene3D" id="3.40.1390.10">
    <property type="entry name" value="MurE/MurF, N-terminal domain"/>
    <property type="match status" value="1"/>
</dbReference>
<feature type="domain" description="Mur ligase central" evidence="14">
    <location>
        <begin position="109"/>
        <end position="293"/>
    </location>
</feature>
<dbReference type="Pfam" id="PF02875">
    <property type="entry name" value="Mur_ligase_C"/>
    <property type="match status" value="1"/>
</dbReference>
<evidence type="ECO:0000256" key="8">
    <source>
        <dbReference type="ARBA" id="ARBA00023306"/>
    </source>
</evidence>
<dbReference type="GO" id="GO:0051301">
    <property type="term" value="P:cell division"/>
    <property type="evidence" value="ECO:0007669"/>
    <property type="project" value="UniProtKB-KW"/>
</dbReference>
<dbReference type="EMBL" id="AZDA01000031">
    <property type="protein sequence ID" value="KRK39925.1"/>
    <property type="molecule type" value="Genomic_DNA"/>
</dbReference>
<dbReference type="InterPro" id="IPR036615">
    <property type="entry name" value="Mur_ligase_C_dom_sf"/>
</dbReference>
<dbReference type="Proteomes" id="UP000051461">
    <property type="component" value="Unassembled WGS sequence"/>
</dbReference>
<comment type="caution">
    <text evidence="15">The sequence shown here is derived from an EMBL/GenBank/DDBJ whole genome shotgun (WGS) entry which is preliminary data.</text>
</comment>
<comment type="similarity">
    <text evidence="10">Belongs to the MurCDEF family. MurF subfamily.</text>
</comment>
<keyword evidence="3 10" id="KW-0132">Cell division</keyword>
<organism evidence="15 16">
    <name type="scientific">Loigolactobacillus bifermentans DSM 20003</name>
    <dbReference type="NCBI Taxonomy" id="1423726"/>
    <lineage>
        <taxon>Bacteria</taxon>
        <taxon>Bacillati</taxon>
        <taxon>Bacillota</taxon>
        <taxon>Bacilli</taxon>
        <taxon>Lactobacillales</taxon>
        <taxon>Lactobacillaceae</taxon>
        <taxon>Loigolactobacillus</taxon>
    </lineage>
</organism>
<comment type="pathway">
    <text evidence="10 11">Cell wall biogenesis; peptidoglycan biosynthesis.</text>
</comment>
<dbReference type="SUPFAM" id="SSF53244">
    <property type="entry name" value="MurD-like peptide ligases, peptide-binding domain"/>
    <property type="match status" value="1"/>
</dbReference>
<evidence type="ECO:0000313" key="16">
    <source>
        <dbReference type="Proteomes" id="UP000051461"/>
    </source>
</evidence>
<feature type="domain" description="Mur ligase N-terminal catalytic" evidence="12">
    <location>
        <begin position="25"/>
        <end position="98"/>
    </location>
</feature>
<keyword evidence="8 10" id="KW-0131">Cell cycle</keyword>
<dbReference type="Gene3D" id="3.40.1190.10">
    <property type="entry name" value="Mur-like, catalytic domain"/>
    <property type="match status" value="1"/>
</dbReference>
<keyword evidence="2 10" id="KW-0436">Ligase</keyword>
<dbReference type="Pfam" id="PF01225">
    <property type="entry name" value="Mur_ligase"/>
    <property type="match status" value="1"/>
</dbReference>
<reference evidence="15 16" key="1">
    <citation type="journal article" date="2015" name="Genome Announc.">
        <title>Expanding the biotechnology potential of lactobacilli through comparative genomics of 213 strains and associated genera.</title>
        <authorList>
            <person name="Sun Z."/>
            <person name="Harris H.M."/>
            <person name="McCann A."/>
            <person name="Guo C."/>
            <person name="Argimon S."/>
            <person name="Zhang W."/>
            <person name="Yang X."/>
            <person name="Jeffery I.B."/>
            <person name="Cooney J.C."/>
            <person name="Kagawa T.F."/>
            <person name="Liu W."/>
            <person name="Song Y."/>
            <person name="Salvetti E."/>
            <person name="Wrobel A."/>
            <person name="Rasinkangas P."/>
            <person name="Parkhill J."/>
            <person name="Rea M.C."/>
            <person name="O'Sullivan O."/>
            <person name="Ritari J."/>
            <person name="Douillard F.P."/>
            <person name="Paul Ross R."/>
            <person name="Yang R."/>
            <person name="Briner A.E."/>
            <person name="Felis G.E."/>
            <person name="de Vos W.M."/>
            <person name="Barrangou R."/>
            <person name="Klaenhammer T.R."/>
            <person name="Caufield P.W."/>
            <person name="Cui Y."/>
            <person name="Zhang H."/>
            <person name="O'Toole P.W."/>
        </authorList>
    </citation>
    <scope>NUCLEOTIDE SEQUENCE [LARGE SCALE GENOMIC DNA]</scope>
    <source>
        <strain evidence="15 16">DSM 20003</strain>
    </source>
</reference>
<dbReference type="InterPro" id="IPR013221">
    <property type="entry name" value="Mur_ligase_cen"/>
</dbReference>
<dbReference type="PATRIC" id="fig|1423726.3.peg.2228"/>
<evidence type="ECO:0000259" key="14">
    <source>
        <dbReference type="Pfam" id="PF08245"/>
    </source>
</evidence>
<dbReference type="EC" id="6.3.2.10" evidence="10 11"/>
<dbReference type="NCBIfam" id="TIGR01143">
    <property type="entry name" value="murF"/>
    <property type="match status" value="1"/>
</dbReference>
<keyword evidence="6 10" id="KW-0133">Cell shape</keyword>
<dbReference type="UniPathway" id="UPA00219"/>
<dbReference type="Gene3D" id="3.90.190.20">
    <property type="entry name" value="Mur ligase, C-terminal domain"/>
    <property type="match status" value="1"/>
</dbReference>
<sequence>MKMQLAEIARVVQAKNDVTPWATQEIASVSFDSRTLTPGALFVPLVAAQDGHRFIESARQHGATATFWQAGHSDEPTDFPVLEVDDPLTALQQLARYYLLKVDPRVVAITGSDGKTTTKDMTAAILKKRFNVHKTQGNFNNEIGVPMTILSMETNTEVLVVEMGMDRPGQLDFLSQMVAPDVAVITMIGEAHIEFFGTRAKIADAKLEITHGLKDDGFFIYEGDEPLLHERAEQVHQQQRTFGQSETCELYPIMIESTANETRFRLNKYPDLTFSLPLLGSYNVNNAMAAIQVGALLRIKPAEMQAALAHFDLTRNRTQWVSGANGVNILSDVYNANPTAMRAVLRAFQAVPTQGRRIAVLGDMLELGDQAATLHASVAEAVDPTQLDEVYLYGDLMQALATALKAKPDYAAHVHYFPTAEKEQLSQALLADVQTGDAVLLKASNGMHLDTILRQLKD</sequence>
<keyword evidence="4 10" id="KW-0547">Nucleotide-binding</keyword>
<protein>
    <recommendedName>
        <fullName evidence="10 11">UDP-N-acetylmuramoyl-tripeptide--D-alanyl-D-alanine ligase</fullName>
        <ecNumber evidence="10 11">6.3.2.10</ecNumber>
    </recommendedName>
    <alternativeName>
        <fullName evidence="10">D-alanyl-D-alanine-adding enzyme</fullName>
    </alternativeName>
</protein>
<dbReference type="PANTHER" id="PTHR43024:SF1">
    <property type="entry name" value="UDP-N-ACETYLMURAMOYL-TRIPEPTIDE--D-ALANYL-D-ALANINE LIGASE"/>
    <property type="match status" value="1"/>
</dbReference>
<dbReference type="HAMAP" id="MF_02019">
    <property type="entry name" value="MurF"/>
    <property type="match status" value="1"/>
</dbReference>
<dbReference type="RefSeq" id="WP_057904033.1">
    <property type="nucleotide sequence ID" value="NZ_AZDA01000031.1"/>
</dbReference>
<dbReference type="STRING" id="1423726.FC07_GL002147"/>